<accession>A0A7F5R456</accession>
<keyword evidence="3 5" id="KW-1133">Transmembrane helix</keyword>
<sequence length="131" mass="15033">MFPTGFTFGTVISMPITGWFCNSPLGWPSAFYFFGSLGLVWVGVWLFLGANSPSEHKLIRPEERDYIEASLSKKEEPKDVRTPWLSFLKSLPLWSLLLTHMAQNWGFWTLVTEIPIYINAMFDLDISSVCY</sequence>
<proteinExistence type="predicted"/>
<dbReference type="InterPro" id="IPR050382">
    <property type="entry name" value="MFS_Na/Anion_cotransporter"/>
</dbReference>
<evidence type="ECO:0000313" key="6">
    <source>
        <dbReference type="Proteomes" id="UP000192223"/>
    </source>
</evidence>
<keyword evidence="2 5" id="KW-0812">Transmembrane</keyword>
<dbReference type="KEGG" id="apln:112904554"/>
<keyword evidence="6" id="KW-1185">Reference proteome</keyword>
<dbReference type="Gene3D" id="1.20.1250.20">
    <property type="entry name" value="MFS general substrate transporter like domains"/>
    <property type="match status" value="1"/>
</dbReference>
<evidence type="ECO:0000313" key="7">
    <source>
        <dbReference type="RefSeq" id="XP_025830562.1"/>
    </source>
</evidence>
<dbReference type="OrthoDB" id="2985014at2759"/>
<protein>
    <submittedName>
        <fullName evidence="7">Sialin-like</fullName>
    </submittedName>
</protein>
<dbReference type="PANTHER" id="PTHR11662:SF280">
    <property type="entry name" value="FI21844P1-RELATED"/>
    <property type="match status" value="1"/>
</dbReference>
<feature type="transmembrane region" description="Helical" evidence="5">
    <location>
        <begin position="30"/>
        <end position="50"/>
    </location>
</feature>
<dbReference type="InParanoid" id="A0A7F5R456"/>
<evidence type="ECO:0000256" key="2">
    <source>
        <dbReference type="ARBA" id="ARBA00022692"/>
    </source>
</evidence>
<evidence type="ECO:0000256" key="5">
    <source>
        <dbReference type="SAM" id="Phobius"/>
    </source>
</evidence>
<dbReference type="GO" id="GO:0006820">
    <property type="term" value="P:monoatomic anion transport"/>
    <property type="evidence" value="ECO:0007669"/>
    <property type="project" value="TreeGrafter"/>
</dbReference>
<dbReference type="GeneID" id="112904554"/>
<gene>
    <name evidence="7" type="primary">LOC112904554</name>
</gene>
<organism evidence="6 7">
    <name type="scientific">Agrilus planipennis</name>
    <name type="common">Emerald ash borer</name>
    <name type="synonym">Agrilus marcopoli</name>
    <dbReference type="NCBI Taxonomy" id="224129"/>
    <lineage>
        <taxon>Eukaryota</taxon>
        <taxon>Metazoa</taxon>
        <taxon>Ecdysozoa</taxon>
        <taxon>Arthropoda</taxon>
        <taxon>Hexapoda</taxon>
        <taxon>Insecta</taxon>
        <taxon>Pterygota</taxon>
        <taxon>Neoptera</taxon>
        <taxon>Endopterygota</taxon>
        <taxon>Coleoptera</taxon>
        <taxon>Polyphaga</taxon>
        <taxon>Elateriformia</taxon>
        <taxon>Buprestoidea</taxon>
        <taxon>Buprestidae</taxon>
        <taxon>Agrilinae</taxon>
        <taxon>Agrilus</taxon>
    </lineage>
</organism>
<name>A0A7F5R456_AGRPL</name>
<dbReference type="GO" id="GO:0022857">
    <property type="term" value="F:transmembrane transporter activity"/>
    <property type="evidence" value="ECO:0007669"/>
    <property type="project" value="InterPro"/>
</dbReference>
<dbReference type="InterPro" id="IPR036259">
    <property type="entry name" value="MFS_trans_sf"/>
</dbReference>
<dbReference type="GO" id="GO:0016020">
    <property type="term" value="C:membrane"/>
    <property type="evidence" value="ECO:0007669"/>
    <property type="project" value="UniProtKB-SubCell"/>
</dbReference>
<evidence type="ECO:0000256" key="3">
    <source>
        <dbReference type="ARBA" id="ARBA00022989"/>
    </source>
</evidence>
<evidence type="ECO:0000256" key="1">
    <source>
        <dbReference type="ARBA" id="ARBA00004141"/>
    </source>
</evidence>
<reference evidence="7" key="1">
    <citation type="submission" date="2025-08" db="UniProtKB">
        <authorList>
            <consortium name="RefSeq"/>
        </authorList>
    </citation>
    <scope>IDENTIFICATION</scope>
    <source>
        <tissue evidence="7">Entire body</tissue>
    </source>
</reference>
<dbReference type="AlphaFoldDB" id="A0A7F5R456"/>
<dbReference type="PANTHER" id="PTHR11662">
    <property type="entry name" value="SOLUTE CARRIER FAMILY 17"/>
    <property type="match status" value="1"/>
</dbReference>
<evidence type="ECO:0000256" key="4">
    <source>
        <dbReference type="ARBA" id="ARBA00023136"/>
    </source>
</evidence>
<dbReference type="InterPro" id="IPR011701">
    <property type="entry name" value="MFS"/>
</dbReference>
<dbReference type="SUPFAM" id="SSF103473">
    <property type="entry name" value="MFS general substrate transporter"/>
    <property type="match status" value="1"/>
</dbReference>
<comment type="subcellular location">
    <subcellularLocation>
        <location evidence="1">Membrane</location>
        <topology evidence="1">Multi-pass membrane protein</topology>
    </subcellularLocation>
</comment>
<dbReference type="Proteomes" id="UP000192223">
    <property type="component" value="Unplaced"/>
</dbReference>
<keyword evidence="4 5" id="KW-0472">Membrane</keyword>
<dbReference type="RefSeq" id="XP_025830562.1">
    <property type="nucleotide sequence ID" value="XM_025974777.1"/>
</dbReference>
<dbReference type="Pfam" id="PF07690">
    <property type="entry name" value="MFS_1"/>
    <property type="match status" value="1"/>
</dbReference>